<sequence>MKENVKETVTQILDNYLAQNNRRKTPERYAILETVYAMNGYFTLDELGKRLAEERRFPVSRATLYNTIKLFLKLRLIIEHHFQKQVTYSAAYNKGGQFFQICTLCGKVTDVKATALVKAVESMRLRRFKKDSYTLYIYGVCSSCQAKLTMEKKKQENKESK</sequence>
<keyword evidence="11" id="KW-0804">Transcription</keyword>
<keyword evidence="10" id="KW-0238">DNA-binding</keyword>
<keyword evidence="5" id="KW-0963">Cytoplasm</keyword>
<dbReference type="PANTHER" id="PTHR33202">
    <property type="entry name" value="ZINC UPTAKE REGULATION PROTEIN"/>
    <property type="match status" value="1"/>
</dbReference>
<evidence type="ECO:0000256" key="8">
    <source>
        <dbReference type="ARBA" id="ARBA00022833"/>
    </source>
</evidence>
<evidence type="ECO:0000313" key="13">
    <source>
        <dbReference type="Proteomes" id="UP001200470"/>
    </source>
</evidence>
<keyword evidence="6" id="KW-0678">Repressor</keyword>
<accession>A0ABS9CEV1</accession>
<evidence type="ECO:0000256" key="4">
    <source>
        <dbReference type="ARBA" id="ARBA00020910"/>
    </source>
</evidence>
<dbReference type="SUPFAM" id="SSF46785">
    <property type="entry name" value="Winged helix' DNA-binding domain"/>
    <property type="match status" value="1"/>
</dbReference>
<dbReference type="EMBL" id="JADYTN010000010">
    <property type="protein sequence ID" value="MCF2563625.1"/>
    <property type="molecule type" value="Genomic_DNA"/>
</dbReference>
<comment type="subcellular location">
    <subcellularLocation>
        <location evidence="1">Cytoplasm</location>
    </subcellularLocation>
</comment>
<evidence type="ECO:0000256" key="1">
    <source>
        <dbReference type="ARBA" id="ARBA00004496"/>
    </source>
</evidence>
<organism evidence="12 13">
    <name type="scientific">Xylanibacter brevis</name>
    <dbReference type="NCBI Taxonomy" id="83231"/>
    <lineage>
        <taxon>Bacteria</taxon>
        <taxon>Pseudomonadati</taxon>
        <taxon>Bacteroidota</taxon>
        <taxon>Bacteroidia</taxon>
        <taxon>Bacteroidales</taxon>
        <taxon>Prevotellaceae</taxon>
        <taxon>Xylanibacter</taxon>
    </lineage>
</organism>
<evidence type="ECO:0000256" key="10">
    <source>
        <dbReference type="ARBA" id="ARBA00023125"/>
    </source>
</evidence>
<dbReference type="Gene3D" id="3.30.1490.190">
    <property type="match status" value="1"/>
</dbReference>
<proteinExistence type="inferred from homology"/>
<keyword evidence="13" id="KW-1185">Reference proteome</keyword>
<evidence type="ECO:0000256" key="6">
    <source>
        <dbReference type="ARBA" id="ARBA00022491"/>
    </source>
</evidence>
<dbReference type="InterPro" id="IPR002481">
    <property type="entry name" value="FUR"/>
</dbReference>
<protein>
    <recommendedName>
        <fullName evidence="4">Ferric uptake regulation protein</fullName>
    </recommendedName>
</protein>
<dbReference type="InterPro" id="IPR036390">
    <property type="entry name" value="WH_DNA-bd_sf"/>
</dbReference>
<dbReference type="InterPro" id="IPR043135">
    <property type="entry name" value="Fur_C"/>
</dbReference>
<dbReference type="RefSeq" id="WP_094390398.1">
    <property type="nucleotide sequence ID" value="NZ_JADYTN010000010.1"/>
</dbReference>
<evidence type="ECO:0000256" key="5">
    <source>
        <dbReference type="ARBA" id="ARBA00022490"/>
    </source>
</evidence>
<keyword evidence="7" id="KW-0479">Metal-binding</keyword>
<reference evidence="12 13" key="1">
    <citation type="submission" date="2020-12" db="EMBL/GenBank/DDBJ databases">
        <title>Whole genome sequences of gut porcine anaerobes.</title>
        <authorList>
            <person name="Kubasova T."/>
            <person name="Jahodarova E."/>
            <person name="Rychlik I."/>
        </authorList>
    </citation>
    <scope>NUCLEOTIDE SEQUENCE [LARGE SCALE GENOMIC DNA]</scope>
    <source>
        <strain evidence="12 13">An925</strain>
    </source>
</reference>
<dbReference type="PANTHER" id="PTHR33202:SF2">
    <property type="entry name" value="FERRIC UPTAKE REGULATION PROTEIN"/>
    <property type="match status" value="1"/>
</dbReference>
<evidence type="ECO:0000256" key="11">
    <source>
        <dbReference type="ARBA" id="ARBA00023163"/>
    </source>
</evidence>
<comment type="subunit">
    <text evidence="3">Homodimer.</text>
</comment>
<evidence type="ECO:0000256" key="7">
    <source>
        <dbReference type="ARBA" id="ARBA00022723"/>
    </source>
</evidence>
<gene>
    <name evidence="12" type="ORF">I6E12_05820</name>
</gene>
<comment type="caution">
    <text evidence="12">The sequence shown here is derived from an EMBL/GenBank/DDBJ whole genome shotgun (WGS) entry which is preliminary data.</text>
</comment>
<evidence type="ECO:0000256" key="2">
    <source>
        <dbReference type="ARBA" id="ARBA00007957"/>
    </source>
</evidence>
<evidence type="ECO:0000313" key="12">
    <source>
        <dbReference type="EMBL" id="MCF2563625.1"/>
    </source>
</evidence>
<keyword evidence="9" id="KW-0805">Transcription regulation</keyword>
<dbReference type="Pfam" id="PF01475">
    <property type="entry name" value="FUR"/>
    <property type="match status" value="1"/>
</dbReference>
<dbReference type="InterPro" id="IPR036388">
    <property type="entry name" value="WH-like_DNA-bd_sf"/>
</dbReference>
<comment type="similarity">
    <text evidence="2">Belongs to the Fur family.</text>
</comment>
<name>A0ABS9CEV1_9BACT</name>
<evidence type="ECO:0000256" key="3">
    <source>
        <dbReference type="ARBA" id="ARBA00011738"/>
    </source>
</evidence>
<keyword evidence="8" id="KW-0862">Zinc</keyword>
<dbReference type="Proteomes" id="UP001200470">
    <property type="component" value="Unassembled WGS sequence"/>
</dbReference>
<dbReference type="Gene3D" id="1.10.10.10">
    <property type="entry name" value="Winged helix-like DNA-binding domain superfamily/Winged helix DNA-binding domain"/>
    <property type="match status" value="1"/>
</dbReference>
<evidence type="ECO:0000256" key="9">
    <source>
        <dbReference type="ARBA" id="ARBA00023015"/>
    </source>
</evidence>